<dbReference type="InterPro" id="IPR020449">
    <property type="entry name" value="Tscrpt_reg_AraC-type_HTH"/>
</dbReference>
<dbReference type="InterPro" id="IPR009057">
    <property type="entry name" value="Homeodomain-like_sf"/>
</dbReference>
<evidence type="ECO:0000256" key="2">
    <source>
        <dbReference type="ARBA" id="ARBA00022490"/>
    </source>
</evidence>
<dbReference type="Gene3D" id="3.40.50.2300">
    <property type="match status" value="1"/>
</dbReference>
<evidence type="ECO:0000256" key="4">
    <source>
        <dbReference type="ARBA" id="ARBA00023012"/>
    </source>
</evidence>
<evidence type="ECO:0000313" key="13">
    <source>
        <dbReference type="Proteomes" id="UP000234950"/>
    </source>
</evidence>
<dbReference type="PROSITE" id="PS50110">
    <property type="entry name" value="RESPONSE_REGULATORY"/>
    <property type="match status" value="1"/>
</dbReference>
<dbReference type="SMART" id="SM00342">
    <property type="entry name" value="HTH_ARAC"/>
    <property type="match status" value="1"/>
</dbReference>
<protein>
    <recommendedName>
        <fullName evidence="14">DNA-binding response regulator</fullName>
    </recommendedName>
</protein>
<reference evidence="12 13" key="1">
    <citation type="submission" date="2017-11" db="EMBL/GenBank/DDBJ databases">
        <title>Comparitive Functional Genomics of Dry Heat Resistant strains isolated from the Viking Spacecraft.</title>
        <authorList>
            <person name="Seuylemezian A."/>
            <person name="Cooper K."/>
            <person name="Vaishampayan P."/>
        </authorList>
    </citation>
    <scope>NUCLEOTIDE SEQUENCE [LARGE SCALE GENOMIC DNA]</scope>
    <source>
        <strain evidence="12 13">V32-6</strain>
    </source>
</reference>
<dbReference type="CDD" id="cd17536">
    <property type="entry name" value="REC_YesN-like"/>
    <property type="match status" value="1"/>
</dbReference>
<dbReference type="Gene3D" id="1.10.10.60">
    <property type="entry name" value="Homeodomain-like"/>
    <property type="match status" value="2"/>
</dbReference>
<gene>
    <name evidence="12" type="ORF">CVD27_27070</name>
</gene>
<dbReference type="GO" id="GO:0003700">
    <property type="term" value="F:DNA-binding transcription factor activity"/>
    <property type="evidence" value="ECO:0007669"/>
    <property type="project" value="InterPro"/>
</dbReference>
<evidence type="ECO:0000259" key="11">
    <source>
        <dbReference type="PROSITE" id="PS50110"/>
    </source>
</evidence>
<evidence type="ECO:0000259" key="10">
    <source>
        <dbReference type="PROSITE" id="PS01124"/>
    </source>
</evidence>
<feature type="coiled-coil region" evidence="9">
    <location>
        <begin position="108"/>
        <end position="145"/>
    </location>
</feature>
<accession>A0A2N5H6A9</accession>
<dbReference type="Pfam" id="PF12833">
    <property type="entry name" value="HTH_18"/>
    <property type="match status" value="1"/>
</dbReference>
<comment type="subcellular location">
    <subcellularLocation>
        <location evidence="1">Cytoplasm</location>
    </subcellularLocation>
</comment>
<keyword evidence="7" id="KW-0804">Transcription</keyword>
<dbReference type="SMART" id="SM00448">
    <property type="entry name" value="REC"/>
    <property type="match status" value="1"/>
</dbReference>
<keyword evidence="3 8" id="KW-0597">Phosphoprotein</keyword>
<dbReference type="SUPFAM" id="SSF46689">
    <property type="entry name" value="Homeodomain-like"/>
    <property type="match status" value="2"/>
</dbReference>
<keyword evidence="9" id="KW-0175">Coiled coil</keyword>
<dbReference type="InterPro" id="IPR051552">
    <property type="entry name" value="HptR"/>
</dbReference>
<dbReference type="GO" id="GO:0043565">
    <property type="term" value="F:sequence-specific DNA binding"/>
    <property type="evidence" value="ECO:0007669"/>
    <property type="project" value="InterPro"/>
</dbReference>
<feature type="domain" description="HTH araC/xylS-type" evidence="10">
    <location>
        <begin position="267"/>
        <end position="365"/>
    </location>
</feature>
<evidence type="ECO:0000256" key="5">
    <source>
        <dbReference type="ARBA" id="ARBA00023015"/>
    </source>
</evidence>
<proteinExistence type="predicted"/>
<keyword evidence="13" id="KW-1185">Reference proteome</keyword>
<keyword evidence="2" id="KW-0963">Cytoplasm</keyword>
<feature type="domain" description="Response regulatory" evidence="11">
    <location>
        <begin position="2"/>
        <end position="119"/>
    </location>
</feature>
<evidence type="ECO:0008006" key="14">
    <source>
        <dbReference type="Google" id="ProtNLM"/>
    </source>
</evidence>
<dbReference type="AlphaFoldDB" id="A0A2N5H6A9"/>
<dbReference type="GO" id="GO:0000160">
    <property type="term" value="P:phosphorelay signal transduction system"/>
    <property type="evidence" value="ECO:0007669"/>
    <property type="project" value="UniProtKB-KW"/>
</dbReference>
<organism evidence="12 13">
    <name type="scientific">Neobacillus cucumis</name>
    <dbReference type="NCBI Taxonomy" id="1740721"/>
    <lineage>
        <taxon>Bacteria</taxon>
        <taxon>Bacillati</taxon>
        <taxon>Bacillota</taxon>
        <taxon>Bacilli</taxon>
        <taxon>Bacillales</taxon>
        <taxon>Bacillaceae</taxon>
        <taxon>Neobacillus</taxon>
    </lineage>
</organism>
<evidence type="ECO:0000256" key="1">
    <source>
        <dbReference type="ARBA" id="ARBA00004496"/>
    </source>
</evidence>
<dbReference type="InterPro" id="IPR001789">
    <property type="entry name" value="Sig_transdc_resp-reg_receiver"/>
</dbReference>
<keyword evidence="6" id="KW-0238">DNA-binding</keyword>
<evidence type="ECO:0000256" key="8">
    <source>
        <dbReference type="PROSITE-ProRule" id="PRU00169"/>
    </source>
</evidence>
<evidence type="ECO:0000256" key="3">
    <source>
        <dbReference type="ARBA" id="ARBA00022553"/>
    </source>
</evidence>
<evidence type="ECO:0000313" key="12">
    <source>
        <dbReference type="EMBL" id="PLS01055.1"/>
    </source>
</evidence>
<dbReference type="Proteomes" id="UP000234950">
    <property type="component" value="Unassembled WGS sequence"/>
</dbReference>
<evidence type="ECO:0000256" key="6">
    <source>
        <dbReference type="ARBA" id="ARBA00023125"/>
    </source>
</evidence>
<keyword evidence="5" id="KW-0805">Transcription regulation</keyword>
<dbReference type="PANTHER" id="PTHR42713">
    <property type="entry name" value="HISTIDINE KINASE-RELATED"/>
    <property type="match status" value="1"/>
</dbReference>
<feature type="modified residue" description="4-aspartylphosphate" evidence="8">
    <location>
        <position position="54"/>
    </location>
</feature>
<dbReference type="GO" id="GO:0005737">
    <property type="term" value="C:cytoplasm"/>
    <property type="evidence" value="ECO:0007669"/>
    <property type="project" value="UniProtKB-SubCell"/>
</dbReference>
<dbReference type="InterPro" id="IPR018060">
    <property type="entry name" value="HTH_AraC"/>
</dbReference>
<comment type="caution">
    <text evidence="12">The sequence shown here is derived from an EMBL/GenBank/DDBJ whole genome shotgun (WGS) entry which is preliminary data.</text>
</comment>
<dbReference type="EMBL" id="PGVE01000107">
    <property type="protein sequence ID" value="PLS01055.1"/>
    <property type="molecule type" value="Genomic_DNA"/>
</dbReference>
<name>A0A2N5H6A9_9BACI</name>
<dbReference type="SUPFAM" id="SSF52172">
    <property type="entry name" value="CheY-like"/>
    <property type="match status" value="1"/>
</dbReference>
<dbReference type="PROSITE" id="PS01124">
    <property type="entry name" value="HTH_ARAC_FAMILY_2"/>
    <property type="match status" value="1"/>
</dbReference>
<sequence length="366" mass="42657">MKTIIVEDEYHIRQGIKESIEWEALSAELVGEADNGEDAWELYQACQADLILLDINMPKMNGLELAKRIRSINDKAQIVFLTGFDEFNYVKQAITLNASDYLLKPISYQELKEALIRARNRVKKLKEHESMVEELKQTNRNQSGQMIPYKITAPLNETSRPIFTKELELLNKVKTGVDFEESFKGWMEGLTLKNFEEAKMIASQFCFSLFRIVQEEKIHFDHDVPPFIAISQCNTLKELTAFLSNIVQKVAQLISEKKELQGNKIIEDAKRWIREHLSEDVSLVRISDHLHLSPNYFSQLFKQETGETFISYTTNQRFERSKELLRDNRLKIAEIATQVGYTDTNYFSIAFRKFYGVTPSEYRKRL</sequence>
<dbReference type="OrthoDB" id="159632at2"/>
<evidence type="ECO:0000256" key="9">
    <source>
        <dbReference type="SAM" id="Coils"/>
    </source>
</evidence>
<dbReference type="InterPro" id="IPR011006">
    <property type="entry name" value="CheY-like_superfamily"/>
</dbReference>
<dbReference type="RefSeq" id="WP_101652284.1">
    <property type="nucleotide sequence ID" value="NZ_PGVE01000107.1"/>
</dbReference>
<dbReference type="Pfam" id="PF00072">
    <property type="entry name" value="Response_reg"/>
    <property type="match status" value="1"/>
</dbReference>
<dbReference type="PANTHER" id="PTHR42713:SF3">
    <property type="entry name" value="TRANSCRIPTIONAL REGULATORY PROTEIN HPTR"/>
    <property type="match status" value="1"/>
</dbReference>
<keyword evidence="4" id="KW-0902">Two-component regulatory system</keyword>
<dbReference type="PRINTS" id="PR00032">
    <property type="entry name" value="HTHARAC"/>
</dbReference>
<evidence type="ECO:0000256" key="7">
    <source>
        <dbReference type="ARBA" id="ARBA00023163"/>
    </source>
</evidence>